<reference evidence="1 2" key="1">
    <citation type="submission" date="2022-01" db="EMBL/GenBank/DDBJ databases">
        <authorList>
            <person name="Xiong W."/>
            <person name="Schranz E."/>
        </authorList>
    </citation>
    <scope>NUCLEOTIDE SEQUENCE [LARGE SCALE GENOMIC DNA]</scope>
</reference>
<name>A0AAU9PGP7_9ASTR</name>
<proteinExistence type="predicted"/>
<dbReference type="InterPro" id="IPR035897">
    <property type="entry name" value="Toll_tir_struct_dom_sf"/>
</dbReference>
<protein>
    <recommendedName>
        <fullName evidence="3">Rx N-terminal domain-containing protein</fullName>
    </recommendedName>
</protein>
<dbReference type="Gene3D" id="3.40.50.10140">
    <property type="entry name" value="Toll/interleukin-1 receptor homology (TIR) domain"/>
    <property type="match status" value="1"/>
</dbReference>
<dbReference type="AlphaFoldDB" id="A0AAU9PGP7"/>
<evidence type="ECO:0008006" key="3">
    <source>
        <dbReference type="Google" id="ProtNLM"/>
    </source>
</evidence>
<accession>A0AAU9PGP7</accession>
<sequence length="81" mass="9034">MASSSSSSIMASPDQNVNLWKEALTEVAGLAGEVLSSFTPEAECQKKIIETVYEKLDCKKYFIFQTIYQGWPLDTRISVPL</sequence>
<comment type="caution">
    <text evidence="1">The sequence shown here is derived from an EMBL/GenBank/DDBJ whole genome shotgun (WGS) entry which is preliminary data.</text>
</comment>
<evidence type="ECO:0000313" key="2">
    <source>
        <dbReference type="Proteomes" id="UP001157418"/>
    </source>
</evidence>
<dbReference type="EMBL" id="CAKMRJ010005634">
    <property type="protein sequence ID" value="CAH1449179.1"/>
    <property type="molecule type" value="Genomic_DNA"/>
</dbReference>
<organism evidence="1 2">
    <name type="scientific">Lactuca virosa</name>
    <dbReference type="NCBI Taxonomy" id="75947"/>
    <lineage>
        <taxon>Eukaryota</taxon>
        <taxon>Viridiplantae</taxon>
        <taxon>Streptophyta</taxon>
        <taxon>Embryophyta</taxon>
        <taxon>Tracheophyta</taxon>
        <taxon>Spermatophyta</taxon>
        <taxon>Magnoliopsida</taxon>
        <taxon>eudicotyledons</taxon>
        <taxon>Gunneridae</taxon>
        <taxon>Pentapetalae</taxon>
        <taxon>asterids</taxon>
        <taxon>campanulids</taxon>
        <taxon>Asterales</taxon>
        <taxon>Asteraceae</taxon>
        <taxon>Cichorioideae</taxon>
        <taxon>Cichorieae</taxon>
        <taxon>Lactucinae</taxon>
        <taxon>Lactuca</taxon>
    </lineage>
</organism>
<gene>
    <name evidence="1" type="ORF">LVIROSA_LOCUS34680</name>
</gene>
<evidence type="ECO:0000313" key="1">
    <source>
        <dbReference type="EMBL" id="CAH1449179.1"/>
    </source>
</evidence>
<keyword evidence="2" id="KW-1185">Reference proteome</keyword>
<dbReference type="Proteomes" id="UP001157418">
    <property type="component" value="Unassembled WGS sequence"/>
</dbReference>